<keyword evidence="3" id="KW-0812">Transmembrane</keyword>
<dbReference type="OrthoDB" id="550519at2759"/>
<feature type="region of interest" description="Disordered" evidence="2">
    <location>
        <begin position="1272"/>
        <end position="1303"/>
    </location>
</feature>
<feature type="region of interest" description="Disordered" evidence="2">
    <location>
        <begin position="1005"/>
        <end position="1047"/>
    </location>
</feature>
<accession>A0A2J7ZJP8</accession>
<keyword evidence="3" id="KW-1133">Transmembrane helix</keyword>
<keyword evidence="1" id="KW-0945">Host-virus interaction</keyword>
<proteinExistence type="predicted"/>
<comment type="caution">
    <text evidence="4">The sequence shown here is derived from an EMBL/GenBank/DDBJ whole genome shotgun (WGS) entry which is preliminary data.</text>
</comment>
<gene>
    <name evidence="4" type="ORF">TSOC_013695</name>
</gene>
<feature type="compositionally biased region" description="Pro residues" evidence="2">
    <location>
        <begin position="1178"/>
        <end position="1196"/>
    </location>
</feature>
<feature type="compositionally biased region" description="Acidic residues" evidence="2">
    <location>
        <begin position="1338"/>
        <end position="1352"/>
    </location>
</feature>
<feature type="region of interest" description="Disordered" evidence="2">
    <location>
        <begin position="948"/>
        <end position="973"/>
    </location>
</feature>
<feature type="region of interest" description="Disordered" evidence="2">
    <location>
        <begin position="1334"/>
        <end position="1359"/>
    </location>
</feature>
<protein>
    <submittedName>
        <fullName evidence="4">Uncharacterized protein</fullName>
    </submittedName>
</protein>
<dbReference type="PANTHER" id="PTHR13037">
    <property type="entry name" value="FORMIN"/>
    <property type="match status" value="1"/>
</dbReference>
<evidence type="ECO:0000256" key="1">
    <source>
        <dbReference type="ARBA" id="ARBA00022581"/>
    </source>
</evidence>
<name>A0A2J7ZJP8_9CHLO</name>
<feature type="transmembrane region" description="Helical" evidence="3">
    <location>
        <begin position="1236"/>
        <end position="1259"/>
    </location>
</feature>
<sequence>DAPAAPTAAARALLQAAGKRKKAPPTPPNSPLPPSPSLPPSPPPLPPVPPPSPPFSPTTRAALLGFAAASRVASYDYTAGVLVLAEARWYGVYGKDVTVTYMLPYDAPTDAVLLPYPLLVLPYQELADLNIDVAVDFSPPPPAPPAPPAPSTPPYYPGLSGSLLGQAARDSTPPAAPGPNGDTPAQPAPPSPSPSPQQWPPALPALEPPRPEPTKQSPELLQAAGAARTAKQPEVWLQLGPDSKEEEGEAEAAVEDTWCLPPKMPTASRRALQLALLRAVVPAAPDTPVSRNFAVQSGLDLGVSGSTLSSLAVLLSGSLLAEESATMKGEFAQDLNPEQPGQPTAPPLSPGRDFWEVPVNEGGKEPYTLVSWWHLASQLQADGSGAGSRSCHNTVETHQQLITDTCCQHLSLTALCLYLVDVEYALGTSTNLGTVSLPTLFQLPAGTSLHLTDVIVLLSSFELLRLMSIICSGENLDSFPYTTGVVIEYGHVYFANHSSWTPSDSGTAGEGGEAVSTVEQLRRWDVSDRDMYMGQIPAYMSVTTDLALPADGSWQQVVMSSAKLLVILGDPPLEQQRGRATTLDLGGQEGAWQAPQAGAQMAHLRDILLVNLPYSSQPLDAYDLLSVGMHSFSRGSASAMMGVEPQSTAHLARCTLVVPDAELIFLLRAAVASTSGLGVPNLEALFGAGVQPRAGGDPVADALEGRLVLEYLEVGGLATLVNVTLLSASAYSVQLAAAAMDPSAPAPPPPLLLPSSRLWPPLLLYEEEVALQWGGSGTIVAQGLMDALLHAPACASTPARRTVLLLSSVHDLLSVSPPSAAEPPPLPLDGDRSPLSAAEECVVAGYPPALAGRRTFVNMQGAIGRVALSSPMQLRDLVLYNLAPGAAYPAEVGGSNSSGGAGAQLPPAPRLLGADAAWANSSLPLWLFQCARADEDLQQLLASVEHAPHSMQAAQQQGQQQQQQKRRRLRRGAHRRHLVGAGEELAVAQAGEAPAAPTAAARALLQAAGKRKKAPPSPPNPPLPSSPSLPPSPPPLPPVPPPSPPFSPTTRAALLGFAAASRVASYDYTAGVLVLAEARWYGVYGKDVTVTYRLPYDAPTDAVLLPYPPLVLPYQELADLNIDVTVDFSPPPPAAPASPAPSTPSYYPSLPDTFLSREARDSMPPAPPGPNGGAPAQQPTPPSPSPSPQQWPPPLPALELSRPQPMEQSPELLQAAGGVYVGVASGGDQPKWRVPVVAAASAVGGVAVLAALLLGILALRRAGASKAAAFKADATSFGSSPPTDTGTSASAAEASGQDSAAGAHGGGCGALGMSLAAAALMAKPPKVGLQLGAGSKEEVEEGEAAEAAEEEAWCPPPKMPTASRRALQLALLRAAVPSTAPDVAAPRNFAVQSGLDLGGSGTLSSLAMLLAGSLSAEESAAMTGEFAQDL</sequence>
<dbReference type="PANTHER" id="PTHR13037:SF24">
    <property type="entry name" value="POLYCOMB PROTEIN PCL-RELATED"/>
    <property type="match status" value="1"/>
</dbReference>
<feature type="compositionally biased region" description="Low complexity" evidence="2">
    <location>
        <begin position="952"/>
        <end position="963"/>
    </location>
</feature>
<feature type="region of interest" description="Disordered" evidence="2">
    <location>
        <begin position="1131"/>
        <end position="1207"/>
    </location>
</feature>
<evidence type="ECO:0000313" key="5">
    <source>
        <dbReference type="Proteomes" id="UP000236333"/>
    </source>
</evidence>
<feature type="compositionally biased region" description="Low complexity" evidence="2">
    <location>
        <begin position="1"/>
        <end position="17"/>
    </location>
</feature>
<feature type="compositionally biased region" description="Basic residues" evidence="2">
    <location>
        <begin position="964"/>
        <end position="973"/>
    </location>
</feature>
<feature type="non-terminal residue" evidence="4">
    <location>
        <position position="1430"/>
    </location>
</feature>
<feature type="region of interest" description="Disordered" evidence="2">
    <location>
        <begin position="138"/>
        <end position="234"/>
    </location>
</feature>
<keyword evidence="3" id="KW-0472">Membrane</keyword>
<dbReference type="Proteomes" id="UP000236333">
    <property type="component" value="Unassembled WGS sequence"/>
</dbReference>
<feature type="non-terminal residue" evidence="4">
    <location>
        <position position="1"/>
    </location>
</feature>
<feature type="compositionally biased region" description="Pro residues" evidence="2">
    <location>
        <begin position="1015"/>
        <end position="1047"/>
    </location>
</feature>
<feature type="compositionally biased region" description="Low complexity" evidence="2">
    <location>
        <begin position="1288"/>
        <end position="1302"/>
    </location>
</feature>
<feature type="compositionally biased region" description="Pro residues" evidence="2">
    <location>
        <begin position="1131"/>
        <end position="1142"/>
    </location>
</feature>
<feature type="region of interest" description="Disordered" evidence="2">
    <location>
        <begin position="1"/>
        <end position="56"/>
    </location>
</feature>
<feature type="compositionally biased region" description="Pro residues" evidence="2">
    <location>
        <begin position="138"/>
        <end position="156"/>
    </location>
</feature>
<organism evidence="4 5">
    <name type="scientific">Tetrabaena socialis</name>
    <dbReference type="NCBI Taxonomy" id="47790"/>
    <lineage>
        <taxon>Eukaryota</taxon>
        <taxon>Viridiplantae</taxon>
        <taxon>Chlorophyta</taxon>
        <taxon>core chlorophytes</taxon>
        <taxon>Chlorophyceae</taxon>
        <taxon>CS clade</taxon>
        <taxon>Chlamydomonadales</taxon>
        <taxon>Tetrabaenaceae</taxon>
        <taxon>Tetrabaena</taxon>
    </lineage>
</organism>
<dbReference type="EMBL" id="PGGS01001372">
    <property type="protein sequence ID" value="PNH00480.1"/>
    <property type="molecule type" value="Genomic_DNA"/>
</dbReference>
<feature type="compositionally biased region" description="Pro residues" evidence="2">
    <location>
        <begin position="24"/>
        <end position="56"/>
    </location>
</feature>
<keyword evidence="5" id="KW-1185">Reference proteome</keyword>
<evidence type="ECO:0000313" key="4">
    <source>
        <dbReference type="EMBL" id="PNH00480.1"/>
    </source>
</evidence>
<feature type="compositionally biased region" description="Pro residues" evidence="2">
    <location>
        <begin position="186"/>
        <end position="208"/>
    </location>
</feature>
<evidence type="ECO:0000256" key="3">
    <source>
        <dbReference type="SAM" id="Phobius"/>
    </source>
</evidence>
<reference evidence="4 5" key="1">
    <citation type="journal article" date="2017" name="Mol. Biol. Evol.">
        <title>The 4-celled Tetrabaena socialis nuclear genome reveals the essential components for genetic control of cell number at the origin of multicellularity in the volvocine lineage.</title>
        <authorList>
            <person name="Featherston J."/>
            <person name="Arakaki Y."/>
            <person name="Hanschen E.R."/>
            <person name="Ferris P.J."/>
            <person name="Michod R.E."/>
            <person name="Olson B.J.S.C."/>
            <person name="Nozaki H."/>
            <person name="Durand P.M."/>
        </authorList>
    </citation>
    <scope>NUCLEOTIDE SEQUENCE [LARGE SCALE GENOMIC DNA]</scope>
    <source>
        <strain evidence="4 5">NIES-571</strain>
    </source>
</reference>
<evidence type="ECO:0000256" key="2">
    <source>
        <dbReference type="SAM" id="MobiDB-lite"/>
    </source>
</evidence>